<protein>
    <recommendedName>
        <fullName evidence="4">VQ domain-containing protein</fullName>
    </recommendedName>
</protein>
<reference evidence="2" key="1">
    <citation type="submission" date="2021-08" db="EMBL/GenBank/DDBJ databases">
        <title>WGS assembly of Ceratopteris richardii.</title>
        <authorList>
            <person name="Marchant D.B."/>
            <person name="Chen G."/>
            <person name="Jenkins J."/>
            <person name="Shu S."/>
            <person name="Leebens-Mack J."/>
            <person name="Grimwood J."/>
            <person name="Schmutz J."/>
            <person name="Soltis P."/>
            <person name="Soltis D."/>
            <person name="Chen Z.-H."/>
        </authorList>
    </citation>
    <scope>NUCLEOTIDE SEQUENCE</scope>
    <source>
        <strain evidence="2">Whitten #5841</strain>
        <tissue evidence="2">Leaf</tissue>
    </source>
</reference>
<dbReference type="Proteomes" id="UP000825935">
    <property type="component" value="Chromosome 13"/>
</dbReference>
<evidence type="ECO:0000256" key="1">
    <source>
        <dbReference type="SAM" id="MobiDB-lite"/>
    </source>
</evidence>
<gene>
    <name evidence="2" type="ORF">KP509_13G097200</name>
</gene>
<feature type="compositionally biased region" description="Polar residues" evidence="1">
    <location>
        <begin position="120"/>
        <end position="133"/>
    </location>
</feature>
<feature type="compositionally biased region" description="Low complexity" evidence="1">
    <location>
        <begin position="140"/>
        <end position="150"/>
    </location>
</feature>
<dbReference type="EMBL" id="CM035418">
    <property type="protein sequence ID" value="KAH7422216.1"/>
    <property type="molecule type" value="Genomic_DNA"/>
</dbReference>
<feature type="region of interest" description="Disordered" evidence="1">
    <location>
        <begin position="67"/>
        <end position="151"/>
    </location>
</feature>
<sequence>MDVSFLSRGTIAKHDTDTQPSRKPIIKVVHDSAPMLFITEIENFSALVQKLTGRNAAEELIERDEYPYNDHGVCGRNRPASADYDPIYLQERRSPTKASGKETGGRSRRQAKEKTEVPINRNSRYTKGISTTMSKKAHRTSSSSASTNKSGDALYNLRGACDTSIMGRGLLISKIEIQEFSVVSTDSERVNAEAAGSTSSDCSAEEPFMIQSDTRSSETDEVMEFFNFTSCEESTGCDHPETSSDNSSSEIEIKYSEEEVLADMNGGTDHGDFLDFVGTFDASDGDDHLDLQIDNFPSLVIPSW</sequence>
<evidence type="ECO:0000313" key="3">
    <source>
        <dbReference type="Proteomes" id="UP000825935"/>
    </source>
</evidence>
<keyword evidence="3" id="KW-1185">Reference proteome</keyword>
<proteinExistence type="predicted"/>
<evidence type="ECO:0000313" key="2">
    <source>
        <dbReference type="EMBL" id="KAH7422216.1"/>
    </source>
</evidence>
<feature type="compositionally biased region" description="Basic and acidic residues" evidence="1">
    <location>
        <begin position="90"/>
        <end position="116"/>
    </location>
</feature>
<evidence type="ECO:0008006" key="4">
    <source>
        <dbReference type="Google" id="ProtNLM"/>
    </source>
</evidence>
<dbReference type="AlphaFoldDB" id="A0A8T2TKE9"/>
<organism evidence="2 3">
    <name type="scientific">Ceratopteris richardii</name>
    <name type="common">Triangle waterfern</name>
    <dbReference type="NCBI Taxonomy" id="49495"/>
    <lineage>
        <taxon>Eukaryota</taxon>
        <taxon>Viridiplantae</taxon>
        <taxon>Streptophyta</taxon>
        <taxon>Embryophyta</taxon>
        <taxon>Tracheophyta</taxon>
        <taxon>Polypodiopsida</taxon>
        <taxon>Polypodiidae</taxon>
        <taxon>Polypodiales</taxon>
        <taxon>Pteridineae</taxon>
        <taxon>Pteridaceae</taxon>
        <taxon>Parkerioideae</taxon>
        <taxon>Ceratopteris</taxon>
    </lineage>
</organism>
<comment type="caution">
    <text evidence="2">The sequence shown here is derived from an EMBL/GenBank/DDBJ whole genome shotgun (WGS) entry which is preliminary data.</text>
</comment>
<name>A0A8T2TKE9_CERRI</name>
<accession>A0A8T2TKE9</accession>
<feature type="region of interest" description="Disordered" evidence="1">
    <location>
        <begin position="1"/>
        <end position="21"/>
    </location>
</feature>